<feature type="domain" description="ABC transmembrane type-1" evidence="10">
    <location>
        <begin position="13"/>
        <end position="214"/>
    </location>
</feature>
<gene>
    <name evidence="11" type="ORF">DD235_04995</name>
</gene>
<evidence type="ECO:0000259" key="10">
    <source>
        <dbReference type="PROSITE" id="PS50928"/>
    </source>
</evidence>
<proteinExistence type="inferred from homology"/>
<comment type="similarity">
    <text evidence="2">Belongs to the binding-protein-dependent transport system permease family. HisMQ subfamily.</text>
</comment>
<dbReference type="InterPro" id="IPR010065">
    <property type="entry name" value="AA_ABC_transptr_permease_3TM"/>
</dbReference>
<evidence type="ECO:0000256" key="6">
    <source>
        <dbReference type="ARBA" id="ARBA00022692"/>
    </source>
</evidence>
<reference evidence="12" key="1">
    <citation type="submission" date="2018-05" db="EMBL/GenBank/DDBJ databases">
        <authorList>
            <person name="Li Y."/>
        </authorList>
    </citation>
    <scope>NUCLEOTIDE SEQUENCE [LARGE SCALE GENOMIC DNA]</scope>
    <source>
        <strain evidence="12">3d-2-2</strain>
    </source>
</reference>
<evidence type="ECO:0000256" key="4">
    <source>
        <dbReference type="ARBA" id="ARBA00022475"/>
    </source>
</evidence>
<keyword evidence="6 9" id="KW-0812">Transmembrane</keyword>
<dbReference type="RefSeq" id="WP_109060889.1">
    <property type="nucleotide sequence ID" value="NZ_QETA01000001.1"/>
</dbReference>
<evidence type="ECO:0000313" key="12">
    <source>
        <dbReference type="Proteomes" id="UP000245212"/>
    </source>
</evidence>
<dbReference type="Proteomes" id="UP000245212">
    <property type="component" value="Unassembled WGS sequence"/>
</dbReference>
<comment type="subcellular location">
    <subcellularLocation>
        <location evidence="1">Cell inner membrane</location>
        <topology evidence="1">Multi-pass membrane protein</topology>
    </subcellularLocation>
    <subcellularLocation>
        <location evidence="9">Cell membrane</location>
        <topology evidence="9">Multi-pass membrane protein</topology>
    </subcellularLocation>
</comment>
<dbReference type="AlphaFoldDB" id="A0A2V1K2N3"/>
<protein>
    <submittedName>
        <fullName evidence="11">Amino acid ABC transporter permease</fullName>
    </submittedName>
</protein>
<evidence type="ECO:0000256" key="8">
    <source>
        <dbReference type="ARBA" id="ARBA00023136"/>
    </source>
</evidence>
<feature type="transmembrane region" description="Helical" evidence="9">
    <location>
        <begin position="150"/>
        <end position="172"/>
    </location>
</feature>
<evidence type="ECO:0000256" key="5">
    <source>
        <dbReference type="ARBA" id="ARBA00022519"/>
    </source>
</evidence>
<evidence type="ECO:0000256" key="3">
    <source>
        <dbReference type="ARBA" id="ARBA00022448"/>
    </source>
</evidence>
<evidence type="ECO:0000256" key="9">
    <source>
        <dbReference type="RuleBase" id="RU363032"/>
    </source>
</evidence>
<evidence type="ECO:0000256" key="2">
    <source>
        <dbReference type="ARBA" id="ARBA00010072"/>
    </source>
</evidence>
<evidence type="ECO:0000256" key="1">
    <source>
        <dbReference type="ARBA" id="ARBA00004429"/>
    </source>
</evidence>
<dbReference type="PANTHER" id="PTHR30133:SF4">
    <property type="entry name" value="ARGININE_ORNITHINE TRANSPORT PROTEIN AOTQ"/>
    <property type="match status" value="1"/>
</dbReference>
<keyword evidence="7 9" id="KW-1133">Transmembrane helix</keyword>
<sequence>MTFDYILTVLAAGRVTLALAASALLLSIAIGLLCAWAKLSGSRTARLLAGSYTTVIRGIPDLVLMLLVFYSFPALVNLWLEEAGIDYMLELGPFMAGTVTQGLIFGAYMTETFRTALINIPRDQIEAAHAYGMRRLHIFRRIVLPQMIRLALPGFTNNWLVLAKATALVSLIGLQDVMFRAKGAAEATRQPFTFYLVAAGFYLALTVISLLLLHRLRRRYALHARGAKS</sequence>
<evidence type="ECO:0000313" key="11">
    <source>
        <dbReference type="EMBL" id="PWF25486.1"/>
    </source>
</evidence>
<dbReference type="CDD" id="cd06261">
    <property type="entry name" value="TM_PBP2"/>
    <property type="match status" value="1"/>
</dbReference>
<name>A0A2V1K2N3_9BURK</name>
<keyword evidence="4" id="KW-1003">Cell membrane</keyword>
<organism evidence="11 12">
    <name type="scientific">Corticimicrobacter populi</name>
    <dbReference type="NCBI Taxonomy" id="2175229"/>
    <lineage>
        <taxon>Bacteria</taxon>
        <taxon>Pseudomonadati</taxon>
        <taxon>Pseudomonadota</taxon>
        <taxon>Betaproteobacteria</taxon>
        <taxon>Burkholderiales</taxon>
        <taxon>Alcaligenaceae</taxon>
        <taxon>Corticimicrobacter</taxon>
    </lineage>
</organism>
<evidence type="ECO:0000256" key="7">
    <source>
        <dbReference type="ARBA" id="ARBA00022989"/>
    </source>
</evidence>
<feature type="transmembrane region" description="Helical" evidence="9">
    <location>
        <begin position="58"/>
        <end position="79"/>
    </location>
</feature>
<keyword evidence="3 9" id="KW-0813">Transport</keyword>
<dbReference type="Pfam" id="PF00528">
    <property type="entry name" value="BPD_transp_1"/>
    <property type="match status" value="1"/>
</dbReference>
<keyword evidence="5" id="KW-0997">Cell inner membrane</keyword>
<dbReference type="InterPro" id="IPR035906">
    <property type="entry name" value="MetI-like_sf"/>
</dbReference>
<comment type="caution">
    <text evidence="11">The sequence shown here is derived from an EMBL/GenBank/DDBJ whole genome shotgun (WGS) entry which is preliminary data.</text>
</comment>
<accession>A0A2V1K2N3</accession>
<dbReference type="GO" id="GO:0022857">
    <property type="term" value="F:transmembrane transporter activity"/>
    <property type="evidence" value="ECO:0007669"/>
    <property type="project" value="InterPro"/>
</dbReference>
<dbReference type="PANTHER" id="PTHR30133">
    <property type="entry name" value="CATIONIC AMINO ACID TRANSPORTER, MEMBRANE COMPONENT"/>
    <property type="match status" value="1"/>
</dbReference>
<feature type="transmembrane region" description="Helical" evidence="9">
    <location>
        <begin position="91"/>
        <end position="109"/>
    </location>
</feature>
<keyword evidence="12" id="KW-1185">Reference proteome</keyword>
<dbReference type="SUPFAM" id="SSF161098">
    <property type="entry name" value="MetI-like"/>
    <property type="match status" value="1"/>
</dbReference>
<feature type="transmembrane region" description="Helical" evidence="9">
    <location>
        <begin position="192"/>
        <end position="213"/>
    </location>
</feature>
<dbReference type="PROSITE" id="PS50928">
    <property type="entry name" value="ABC_TM1"/>
    <property type="match status" value="1"/>
</dbReference>
<dbReference type="EMBL" id="QETA01000001">
    <property type="protein sequence ID" value="PWF25486.1"/>
    <property type="molecule type" value="Genomic_DNA"/>
</dbReference>
<keyword evidence="8 9" id="KW-0472">Membrane</keyword>
<dbReference type="InterPro" id="IPR000515">
    <property type="entry name" value="MetI-like"/>
</dbReference>
<dbReference type="Gene3D" id="1.10.3720.10">
    <property type="entry name" value="MetI-like"/>
    <property type="match status" value="1"/>
</dbReference>
<dbReference type="NCBIfam" id="TIGR01726">
    <property type="entry name" value="HEQRo_perm_3TM"/>
    <property type="match status" value="1"/>
</dbReference>
<feature type="transmembrane region" description="Helical" evidence="9">
    <location>
        <begin position="15"/>
        <end position="37"/>
    </location>
</feature>
<dbReference type="InterPro" id="IPR051613">
    <property type="entry name" value="ABC_transp_permease_HisMQ"/>
</dbReference>
<dbReference type="GO" id="GO:0043190">
    <property type="term" value="C:ATP-binding cassette (ABC) transporter complex"/>
    <property type="evidence" value="ECO:0007669"/>
    <property type="project" value="InterPro"/>
</dbReference>